<dbReference type="InterPro" id="IPR032710">
    <property type="entry name" value="NTF2-like_dom_sf"/>
</dbReference>
<comment type="caution">
    <text evidence="2">The sequence shown here is derived from an EMBL/GenBank/DDBJ whole genome shotgun (WGS) entry which is preliminary data.</text>
</comment>
<evidence type="ECO:0000313" key="3">
    <source>
        <dbReference type="Proteomes" id="UP000055702"/>
    </source>
</evidence>
<dbReference type="RefSeq" id="WP_059747143.1">
    <property type="nucleotide sequence ID" value="NZ_JBOZOX010000023.1"/>
</dbReference>
<name>A0A106BXL8_SHEFR</name>
<proteinExistence type="predicted"/>
<dbReference type="EMBL" id="LRDC01000044">
    <property type="protein sequence ID" value="KVX00476.1"/>
    <property type="molecule type" value="Genomic_DNA"/>
</dbReference>
<feature type="domain" description="SnoaL-like" evidence="1">
    <location>
        <begin position="80"/>
        <end position="188"/>
    </location>
</feature>
<dbReference type="Gene3D" id="3.10.450.50">
    <property type="match status" value="1"/>
</dbReference>
<protein>
    <recommendedName>
        <fullName evidence="1">SnoaL-like domain-containing protein</fullName>
    </recommendedName>
</protein>
<sequence length="201" mass="22712">MQSIIHRLGFIAVLMTTVAAFDLHAIEAEESTLEQSQTEPKNKQISQQVSSESEAVIKDINQKNELIDSQGLSEKDSQEVSALLNLLHESAATADWTTYFSLYHPQAVFIGTDDSERWNMVEFEGYAKPTKGWRYDLKSRHLLQIDDTIVFDEQLYSPAYGISRGTGALVQTSEGWKIAQYHLSFPIPNDKAKRITSLIMQ</sequence>
<evidence type="ECO:0000313" key="2">
    <source>
        <dbReference type="EMBL" id="KVX00476.1"/>
    </source>
</evidence>
<organism evidence="2">
    <name type="scientific">Shewanella frigidimarina</name>
    <dbReference type="NCBI Taxonomy" id="56812"/>
    <lineage>
        <taxon>Bacteria</taxon>
        <taxon>Pseudomonadati</taxon>
        <taxon>Pseudomonadota</taxon>
        <taxon>Gammaproteobacteria</taxon>
        <taxon>Alteromonadales</taxon>
        <taxon>Shewanellaceae</taxon>
        <taxon>Shewanella</taxon>
    </lineage>
</organism>
<accession>A0A106BXL8</accession>
<dbReference type="Proteomes" id="UP000055702">
    <property type="component" value="Unassembled WGS sequence"/>
</dbReference>
<dbReference type="SUPFAM" id="SSF54427">
    <property type="entry name" value="NTF2-like"/>
    <property type="match status" value="1"/>
</dbReference>
<dbReference type="AlphaFoldDB" id="A0A106BXL8"/>
<evidence type="ECO:0000259" key="1">
    <source>
        <dbReference type="Pfam" id="PF13474"/>
    </source>
</evidence>
<reference evidence="2 3" key="1">
    <citation type="submission" date="2016-01" db="EMBL/GenBank/DDBJ databases">
        <title>Draft genome of the antarctic isolate Shewanella frigidimarina Ag06-30.</title>
        <authorList>
            <person name="Parmeciano Di Noto G."/>
            <person name="Vazquez S."/>
            <person name="Mac Cormack W."/>
            <person name="Iriarte A."/>
            <person name="Quiroga C."/>
        </authorList>
    </citation>
    <scope>NUCLEOTIDE SEQUENCE [LARGE SCALE GENOMIC DNA]</scope>
    <source>
        <strain evidence="2 3">Ag06-30</strain>
    </source>
</reference>
<dbReference type="Pfam" id="PF13474">
    <property type="entry name" value="SnoaL_3"/>
    <property type="match status" value="1"/>
</dbReference>
<gene>
    <name evidence="2" type="ORF">AWJ07_20515</name>
</gene>
<dbReference type="InterPro" id="IPR037401">
    <property type="entry name" value="SnoaL-like"/>
</dbReference>